<sequence length="216" mass="24864">MSEFSKIYLAWRKGSGSRRHIVGLLERDTDNNITFRYLPEAKTLKSTEGFIPYVEFQNLDKVYDINVLSIFAHRLIKTDRPDAQRILDFWEVSAEKVDDKFYLLGKTQGLTATDNFEFLAEYQDGDDLSFLTDLSGLSHYQIPKDFVKNGDSLQYALEKDNVYDPEAVLVSFNGTKLGYIKKVHCRIFKNADNLNLTVKALEQNGVIRKIFIKIST</sequence>
<dbReference type="InterPro" id="IPR014905">
    <property type="entry name" value="HIRAN"/>
</dbReference>
<gene>
    <name evidence="4" type="ORF">JKG61_16765</name>
</gene>
<keyword evidence="5" id="KW-1185">Reference proteome</keyword>
<dbReference type="Pfam" id="PF08797">
    <property type="entry name" value="HIRAN"/>
    <property type="match status" value="1"/>
</dbReference>
<evidence type="ECO:0000256" key="1">
    <source>
        <dbReference type="ARBA" id="ARBA00022723"/>
    </source>
</evidence>
<keyword evidence="1" id="KW-0479">Metal-binding</keyword>
<keyword evidence="2" id="KW-0378">Hydrolase</keyword>
<accession>A0ABS1R9C0</accession>
<evidence type="ECO:0000313" key="4">
    <source>
        <dbReference type="EMBL" id="MBL1410411.1"/>
    </source>
</evidence>
<organism evidence="4 5">
    <name type="scientific">Sphingobacterium faecale</name>
    <dbReference type="NCBI Taxonomy" id="2803775"/>
    <lineage>
        <taxon>Bacteria</taxon>
        <taxon>Pseudomonadati</taxon>
        <taxon>Bacteroidota</taxon>
        <taxon>Sphingobacteriia</taxon>
        <taxon>Sphingobacteriales</taxon>
        <taxon>Sphingobacteriaceae</taxon>
        <taxon>Sphingobacterium</taxon>
    </lineage>
</organism>
<evidence type="ECO:0000256" key="2">
    <source>
        <dbReference type="ARBA" id="ARBA00022801"/>
    </source>
</evidence>
<dbReference type="Gene3D" id="3.30.70.2330">
    <property type="match status" value="1"/>
</dbReference>
<reference evidence="4 5" key="1">
    <citation type="submission" date="2021-01" db="EMBL/GenBank/DDBJ databases">
        <title>C459-1 draft genome sequence.</title>
        <authorList>
            <person name="Zhang X.-F."/>
        </authorList>
    </citation>
    <scope>NUCLEOTIDE SEQUENCE [LARGE SCALE GENOMIC DNA]</scope>
    <source>
        <strain evidence="5">C459-1</strain>
    </source>
</reference>
<comment type="caution">
    <text evidence="4">The sequence shown here is derived from an EMBL/GenBank/DDBJ whole genome shotgun (WGS) entry which is preliminary data.</text>
</comment>
<evidence type="ECO:0000259" key="3">
    <source>
        <dbReference type="Pfam" id="PF08797"/>
    </source>
</evidence>
<proteinExistence type="predicted"/>
<dbReference type="EMBL" id="JAERTY010000009">
    <property type="protein sequence ID" value="MBL1410411.1"/>
    <property type="molecule type" value="Genomic_DNA"/>
</dbReference>
<dbReference type="Proteomes" id="UP000625283">
    <property type="component" value="Unassembled WGS sequence"/>
</dbReference>
<feature type="domain" description="HIRAN" evidence="3">
    <location>
        <begin position="130"/>
        <end position="190"/>
    </location>
</feature>
<name>A0ABS1R9C0_9SPHI</name>
<dbReference type="RefSeq" id="WP_202104106.1">
    <property type="nucleotide sequence ID" value="NZ_JAERTY010000009.1"/>
</dbReference>
<evidence type="ECO:0000313" key="5">
    <source>
        <dbReference type="Proteomes" id="UP000625283"/>
    </source>
</evidence>
<protein>
    <recommendedName>
        <fullName evidence="3">HIRAN domain-containing protein</fullName>
    </recommendedName>
</protein>